<sequence>MAGRLVFDLEQIRDGKRRFDSFRSELESATKQVRGEAVRSEVTFRGESGDRFRELTEEWLGVSKELDAALGALSDWLGDVGDGYEKAHKINRSMFGGG</sequence>
<evidence type="ECO:0000313" key="2">
    <source>
        <dbReference type="Proteomes" id="UP000271469"/>
    </source>
</evidence>
<gene>
    <name evidence="1" type="ORF">D7316_02442</name>
</gene>
<keyword evidence="2" id="KW-1185">Reference proteome</keyword>
<accession>A0A3G8JMN1</accession>
<name>A0A3G8JMN1_9ACTN</name>
<evidence type="ECO:0000313" key="1">
    <source>
        <dbReference type="EMBL" id="AZG45842.1"/>
    </source>
</evidence>
<dbReference type="KEGG" id="gom:D7316_02442"/>
<dbReference type="Proteomes" id="UP000271469">
    <property type="component" value="Chromosome"/>
</dbReference>
<dbReference type="SUPFAM" id="SSF140453">
    <property type="entry name" value="EsxAB dimer-like"/>
    <property type="match status" value="1"/>
</dbReference>
<dbReference type="RefSeq" id="WP_124708452.1">
    <property type="nucleotide sequence ID" value="NZ_CP033972.1"/>
</dbReference>
<reference evidence="1 2" key="1">
    <citation type="submission" date="2018-11" db="EMBL/GenBank/DDBJ databases">
        <title>Gordonia insulae sp. nov., isolated from an island soil.</title>
        <authorList>
            <person name="Kim Y.S."/>
            <person name="Kim S.B."/>
        </authorList>
    </citation>
    <scope>NUCLEOTIDE SEQUENCE [LARGE SCALE GENOMIC DNA]</scope>
    <source>
        <strain evidence="1 2">MMS17-SY073</strain>
    </source>
</reference>
<dbReference type="OrthoDB" id="4763137at2"/>
<organism evidence="1 2">
    <name type="scientific">Gordonia insulae</name>
    <dbReference type="NCBI Taxonomy" id="2420509"/>
    <lineage>
        <taxon>Bacteria</taxon>
        <taxon>Bacillati</taxon>
        <taxon>Actinomycetota</taxon>
        <taxon>Actinomycetes</taxon>
        <taxon>Mycobacteriales</taxon>
        <taxon>Gordoniaceae</taxon>
        <taxon>Gordonia</taxon>
    </lineage>
</organism>
<dbReference type="InterPro" id="IPR036689">
    <property type="entry name" value="ESAT-6-like_sf"/>
</dbReference>
<dbReference type="Gene3D" id="1.10.287.1060">
    <property type="entry name" value="ESAT-6-like"/>
    <property type="match status" value="1"/>
</dbReference>
<proteinExistence type="predicted"/>
<protein>
    <submittedName>
        <fullName evidence="1">Uncharacterized protein</fullName>
    </submittedName>
</protein>
<dbReference type="AlphaFoldDB" id="A0A3G8JMN1"/>
<dbReference type="EMBL" id="CP033972">
    <property type="protein sequence ID" value="AZG45842.1"/>
    <property type="molecule type" value="Genomic_DNA"/>
</dbReference>